<evidence type="ECO:0000259" key="2">
    <source>
        <dbReference type="Pfam" id="PF07589"/>
    </source>
</evidence>
<dbReference type="EMBL" id="JARXIC010000028">
    <property type="protein sequence ID" value="MDQ8195619.1"/>
    <property type="molecule type" value="Genomic_DNA"/>
</dbReference>
<proteinExistence type="predicted"/>
<keyword evidence="4" id="KW-1185">Reference proteome</keyword>
<comment type="caution">
    <text evidence="3">The sequence shown here is derived from an EMBL/GenBank/DDBJ whole genome shotgun (WGS) entry which is preliminary data.</text>
</comment>
<sequence>MASILLPVLAQAEMNVNFGRSDSASGQGPTGADVTYLDFFSDHESPTTGNLQTFNGISFFEGGLGGTYNVGVEITWPDANDNGGAADPDDTKQAYGRTDSNLNDFYNDNIGMDIRPENGGIGAGSRMTLTLTGLEANQEFVLTSYHVDGGDNSFLFTTDASGSTIFTQGKTSTVDAGMANVGDFQFDFSLTSDATGMAQITYTAVNSTFLAMNGFDLVAIPEPSSFALISGALGLVSVMVRRRRSCV</sequence>
<evidence type="ECO:0000313" key="4">
    <source>
        <dbReference type="Proteomes" id="UP001243717"/>
    </source>
</evidence>
<evidence type="ECO:0000256" key="1">
    <source>
        <dbReference type="SAM" id="MobiDB-lite"/>
    </source>
</evidence>
<dbReference type="NCBIfam" id="TIGR02595">
    <property type="entry name" value="PEP_CTERM"/>
    <property type="match status" value="1"/>
</dbReference>
<name>A0ABU1ALT2_9BACT</name>
<dbReference type="InterPro" id="IPR013424">
    <property type="entry name" value="Ice-binding_C"/>
</dbReference>
<gene>
    <name evidence="3" type="ORF">QEH59_14390</name>
</gene>
<feature type="domain" description="Ice-binding protein C-terminal" evidence="2">
    <location>
        <begin position="219"/>
        <end position="243"/>
    </location>
</feature>
<dbReference type="Pfam" id="PF07589">
    <property type="entry name" value="PEP-CTERM"/>
    <property type="match status" value="1"/>
</dbReference>
<reference evidence="3 4" key="1">
    <citation type="submission" date="2023-04" db="EMBL/GenBank/DDBJ databases">
        <title>A novel bacteria isolated from coastal sediment.</title>
        <authorList>
            <person name="Liu X.-J."/>
            <person name="Du Z.-J."/>
        </authorList>
    </citation>
    <scope>NUCLEOTIDE SEQUENCE [LARGE SCALE GENOMIC DNA]</scope>
    <source>
        <strain evidence="3 4">SDUM461004</strain>
    </source>
</reference>
<feature type="region of interest" description="Disordered" evidence="1">
    <location>
        <begin position="79"/>
        <end position="98"/>
    </location>
</feature>
<organism evidence="3 4">
    <name type="scientific">Thalassobacterium sedimentorum</name>
    <dbReference type="NCBI Taxonomy" id="3041258"/>
    <lineage>
        <taxon>Bacteria</taxon>
        <taxon>Pseudomonadati</taxon>
        <taxon>Verrucomicrobiota</taxon>
        <taxon>Opitutia</taxon>
        <taxon>Puniceicoccales</taxon>
        <taxon>Coraliomargaritaceae</taxon>
        <taxon>Thalassobacterium</taxon>
    </lineage>
</organism>
<accession>A0ABU1ALT2</accession>
<evidence type="ECO:0000313" key="3">
    <source>
        <dbReference type="EMBL" id="MDQ8195619.1"/>
    </source>
</evidence>
<protein>
    <submittedName>
        <fullName evidence="3">PEP-CTERM sorting domain-containing protein</fullName>
    </submittedName>
</protein>
<dbReference type="Proteomes" id="UP001243717">
    <property type="component" value="Unassembled WGS sequence"/>
</dbReference>